<accession>A0A0B7ICT1</accession>
<dbReference type="RefSeq" id="WP_013997249.1">
    <property type="nucleotide sequence ID" value="NZ_JBJGWS010000006.1"/>
</dbReference>
<dbReference type="AlphaFoldDB" id="A0A0B7ICT1"/>
<name>A0A0B7ICT1_9FLAO</name>
<evidence type="ECO:0000313" key="1">
    <source>
        <dbReference type="EMBL" id="CEN47748.1"/>
    </source>
</evidence>
<dbReference type="Proteomes" id="UP000039370">
    <property type="component" value="Unassembled WGS sequence"/>
</dbReference>
<sequence>MKFFKLKNLPIIVFVLIVIGLFVNTFIKSKQCFQNAYYLVIDQVEDGGRGTEMLYSKGKQIILTPYDPVNIKMGDSISKDSCATYVYFYRKDSLGNYYEFTKLEPTYIYPRSWFCNE</sequence>
<reference evidence="2" key="1">
    <citation type="submission" date="2015-01" db="EMBL/GenBank/DDBJ databases">
        <authorList>
            <person name="MANFREDI Pablo"/>
        </authorList>
    </citation>
    <scope>NUCLEOTIDE SEQUENCE [LARGE SCALE GENOMIC DNA]</scope>
    <source>
        <strain evidence="2">Cc11</strain>
    </source>
</reference>
<gene>
    <name evidence="1" type="ORF">CCAN11_1510004</name>
</gene>
<proteinExistence type="predicted"/>
<evidence type="ECO:0000313" key="2">
    <source>
        <dbReference type="Proteomes" id="UP000039370"/>
    </source>
</evidence>
<organism evidence="1 2">
    <name type="scientific">Capnocytophaga canimorsus</name>
    <dbReference type="NCBI Taxonomy" id="28188"/>
    <lineage>
        <taxon>Bacteria</taxon>
        <taxon>Pseudomonadati</taxon>
        <taxon>Bacteroidota</taxon>
        <taxon>Flavobacteriia</taxon>
        <taxon>Flavobacteriales</taxon>
        <taxon>Flavobacteriaceae</taxon>
        <taxon>Capnocytophaga</taxon>
    </lineage>
</organism>
<protein>
    <submittedName>
        <fullName evidence="1">Uncharacterized protein</fullName>
    </submittedName>
</protein>
<dbReference type="EMBL" id="CDOK01000059">
    <property type="protein sequence ID" value="CEN47748.1"/>
    <property type="molecule type" value="Genomic_DNA"/>
</dbReference>